<proteinExistence type="predicted"/>
<dbReference type="AlphaFoldDB" id="A0A919BVF5"/>
<evidence type="ECO:0000313" key="1">
    <source>
        <dbReference type="EMBL" id="GHG15100.1"/>
    </source>
</evidence>
<accession>A0A919BVF5</accession>
<organism evidence="1 2">
    <name type="scientific">Streptomyces filamentosus</name>
    <name type="common">Streptomyces roseosporus</name>
    <dbReference type="NCBI Taxonomy" id="67294"/>
    <lineage>
        <taxon>Bacteria</taxon>
        <taxon>Bacillati</taxon>
        <taxon>Actinomycetota</taxon>
        <taxon>Actinomycetes</taxon>
        <taxon>Kitasatosporales</taxon>
        <taxon>Streptomycetaceae</taxon>
        <taxon>Streptomyces</taxon>
    </lineage>
</organism>
<dbReference type="InterPro" id="IPR045677">
    <property type="entry name" value="DUF6197"/>
</dbReference>
<gene>
    <name evidence="1" type="ORF">GCM10017667_55740</name>
</gene>
<protein>
    <submittedName>
        <fullName evidence="1">Uncharacterized protein</fullName>
    </submittedName>
</protein>
<comment type="caution">
    <text evidence="1">The sequence shown here is derived from an EMBL/GenBank/DDBJ whole genome shotgun (WGS) entry which is preliminary data.</text>
</comment>
<keyword evidence="2" id="KW-1185">Reference proteome</keyword>
<evidence type="ECO:0000313" key="2">
    <source>
        <dbReference type="Proteomes" id="UP000632849"/>
    </source>
</evidence>
<dbReference type="RefSeq" id="WP_190043562.1">
    <property type="nucleotide sequence ID" value="NZ_BNBE01000003.1"/>
</dbReference>
<reference evidence="1" key="1">
    <citation type="journal article" date="2014" name="Int. J. Syst. Evol. Microbiol.">
        <title>Complete genome sequence of Corynebacterium casei LMG S-19264T (=DSM 44701T), isolated from a smear-ripened cheese.</title>
        <authorList>
            <consortium name="US DOE Joint Genome Institute (JGI-PGF)"/>
            <person name="Walter F."/>
            <person name="Albersmeier A."/>
            <person name="Kalinowski J."/>
            <person name="Ruckert C."/>
        </authorList>
    </citation>
    <scope>NUCLEOTIDE SEQUENCE</scope>
    <source>
        <strain evidence="1">JCM 4122</strain>
    </source>
</reference>
<name>A0A919BVF5_STRFL</name>
<dbReference type="Proteomes" id="UP000632849">
    <property type="component" value="Unassembled WGS sequence"/>
</dbReference>
<dbReference type="Pfam" id="PF19698">
    <property type="entry name" value="DUF6197"/>
    <property type="match status" value="1"/>
</dbReference>
<sequence>MAASTAVRPADLTVDAATLIRDIEQYLATQAPRTAHPLVTKTTAELIAEALQQPTVETTTAAPELTAPARWWRIIPDWALAITPARRLHGAGRPITVTQHLQLTALVIEQYGHHRGGLRSLSGRRCILGAQAVLYRLGYGDEETAQAAGQQMQNVLRRRGINEPYHRWNDRPERCAGDALQLIREAIARTQASQ</sequence>
<reference evidence="1" key="2">
    <citation type="submission" date="2020-09" db="EMBL/GenBank/DDBJ databases">
        <authorList>
            <person name="Sun Q."/>
            <person name="Ohkuma M."/>
        </authorList>
    </citation>
    <scope>NUCLEOTIDE SEQUENCE</scope>
    <source>
        <strain evidence="1">JCM 4122</strain>
    </source>
</reference>
<dbReference type="EMBL" id="BNBE01000003">
    <property type="protein sequence ID" value="GHG15100.1"/>
    <property type="molecule type" value="Genomic_DNA"/>
</dbReference>